<dbReference type="HOGENOM" id="CLU_109769_2_0_6"/>
<dbReference type="eggNOG" id="COG2983">
    <property type="taxonomic scope" value="Bacteria"/>
</dbReference>
<keyword evidence="2" id="KW-1185">Reference proteome</keyword>
<dbReference type="OrthoDB" id="9786855at2"/>
<sequence>MTQTHKQSSSEKTVRYWQDVPLRYLNHEQWESLCDGCGLCCLIKLVDEDTGELVNTRVACQLMDLKTGLCRNYGERRKYVPECIQLDMSKIPKLDWLPETCAYRLRYYGQPLPDWHPLNAGDREQVKYHGLQSIPVVLSAPGIDPEDYVIQ</sequence>
<proteinExistence type="predicted"/>
<dbReference type="RefSeq" id="WP_013835254.1">
    <property type="nucleotide sequence ID" value="NC_015581.1"/>
</dbReference>
<dbReference type="PANTHER" id="PTHR37421:SF1">
    <property type="entry name" value="UPF0260 PROTEIN YCGN"/>
    <property type="match status" value="1"/>
</dbReference>
<protein>
    <submittedName>
        <fullName evidence="1">Uncharacterized protein</fullName>
    </submittedName>
</protein>
<dbReference type="InterPro" id="IPR005358">
    <property type="entry name" value="Puta_zinc/iron-chelating_dom"/>
</dbReference>
<dbReference type="KEGG" id="tcy:Thicy_0703"/>
<organism evidence="1 2">
    <name type="scientific">Thiomicrospira cyclica (strain DSM 14477 / JCM 11371 / ALM1)</name>
    <name type="common">Thioalkalimicrobium cyclicum</name>
    <dbReference type="NCBI Taxonomy" id="717773"/>
    <lineage>
        <taxon>Bacteria</taxon>
        <taxon>Pseudomonadati</taxon>
        <taxon>Pseudomonadota</taxon>
        <taxon>Gammaproteobacteria</taxon>
        <taxon>Thiotrichales</taxon>
        <taxon>Piscirickettsiaceae</taxon>
        <taxon>Thiomicrospira</taxon>
    </lineage>
</organism>
<evidence type="ECO:0000313" key="2">
    <source>
        <dbReference type="Proteomes" id="UP000009232"/>
    </source>
</evidence>
<dbReference type="AlphaFoldDB" id="F6DC89"/>
<dbReference type="STRING" id="717773.Thicy_0703"/>
<dbReference type="PANTHER" id="PTHR37421">
    <property type="entry name" value="UPF0260 PROTEIN YCGN"/>
    <property type="match status" value="1"/>
</dbReference>
<dbReference type="Pfam" id="PF03692">
    <property type="entry name" value="CxxCxxCC"/>
    <property type="match status" value="1"/>
</dbReference>
<name>F6DC89_THICA</name>
<evidence type="ECO:0000313" key="1">
    <source>
        <dbReference type="EMBL" id="AEG31475.1"/>
    </source>
</evidence>
<dbReference type="PIRSF" id="PIRSF006173">
    <property type="entry name" value="UCP006173"/>
    <property type="match status" value="1"/>
</dbReference>
<reference evidence="1 2" key="1">
    <citation type="submission" date="2011-05" db="EMBL/GenBank/DDBJ databases">
        <title>Complete sequence of Thioalkalimicrobium cyclicum ALM1.</title>
        <authorList>
            <consortium name="US DOE Joint Genome Institute"/>
            <person name="Lucas S."/>
            <person name="Han J."/>
            <person name="Lapidus A."/>
            <person name="Cheng J.-F."/>
            <person name="Goodwin L."/>
            <person name="Pitluck S."/>
            <person name="Peters L."/>
            <person name="Mikhailova N."/>
            <person name="Davenport K."/>
            <person name="Han C."/>
            <person name="Tapia R."/>
            <person name="Land M."/>
            <person name="Hauser L."/>
            <person name="Kyrpides N."/>
            <person name="Ivanova N."/>
            <person name="Pagani I."/>
            <person name="Kappler U."/>
            <person name="Woyke T."/>
        </authorList>
    </citation>
    <scope>NUCLEOTIDE SEQUENCE [LARGE SCALE GENOMIC DNA]</scope>
    <source>
        <strain evidence="2">DSM 14477 / JCM 11371 / ALM1</strain>
    </source>
</reference>
<accession>F6DC89</accession>
<gene>
    <name evidence="1" type="ordered locus">Thicy_0703</name>
</gene>
<dbReference type="Proteomes" id="UP000009232">
    <property type="component" value="Chromosome"/>
</dbReference>
<dbReference type="InterPro" id="IPR008228">
    <property type="entry name" value="UCP006173"/>
</dbReference>
<dbReference type="EMBL" id="CP002776">
    <property type="protein sequence ID" value="AEG31475.1"/>
    <property type="molecule type" value="Genomic_DNA"/>
</dbReference>
<dbReference type="NCBIfam" id="NF003507">
    <property type="entry name" value="PRK05170.2-5"/>
    <property type="match status" value="1"/>
</dbReference>